<organism evidence="3 4">
    <name type="scientific">Micromonospora purpureochromogenes</name>
    <dbReference type="NCBI Taxonomy" id="47872"/>
    <lineage>
        <taxon>Bacteria</taxon>
        <taxon>Bacillati</taxon>
        <taxon>Actinomycetota</taxon>
        <taxon>Actinomycetes</taxon>
        <taxon>Micromonosporales</taxon>
        <taxon>Micromonosporaceae</taxon>
        <taxon>Micromonospora</taxon>
    </lineage>
</organism>
<keyword evidence="4" id="KW-1185">Reference proteome</keyword>
<comment type="caution">
    <text evidence="3">The sequence shown here is derived from an EMBL/GenBank/DDBJ whole genome shotgun (WGS) entry which is preliminary data.</text>
</comment>
<evidence type="ECO:0000313" key="3">
    <source>
        <dbReference type="EMBL" id="NYF56983.1"/>
    </source>
</evidence>
<dbReference type="Proteomes" id="UP000631553">
    <property type="component" value="Unassembled WGS sequence"/>
</dbReference>
<accession>A0ABX2RP52</accession>
<protein>
    <submittedName>
        <fullName evidence="3">Nucleoside-diphosphate-sugar epimerase</fullName>
    </submittedName>
</protein>
<dbReference type="SUPFAM" id="SSF51735">
    <property type="entry name" value="NAD(P)-binding Rossmann-fold domains"/>
    <property type="match status" value="1"/>
</dbReference>
<evidence type="ECO:0000313" key="4">
    <source>
        <dbReference type="Proteomes" id="UP000631553"/>
    </source>
</evidence>
<name>A0ABX2RP52_9ACTN</name>
<dbReference type="Gene3D" id="3.90.25.10">
    <property type="entry name" value="UDP-galactose 4-epimerase, domain 1"/>
    <property type="match status" value="1"/>
</dbReference>
<dbReference type="InterPro" id="IPR036291">
    <property type="entry name" value="NAD(P)-bd_dom_sf"/>
</dbReference>
<dbReference type="InterPro" id="IPR001509">
    <property type="entry name" value="Epimerase_deHydtase"/>
</dbReference>
<evidence type="ECO:0000256" key="1">
    <source>
        <dbReference type="ARBA" id="ARBA00007637"/>
    </source>
</evidence>
<reference evidence="3 4" key="1">
    <citation type="submission" date="2020-07" db="EMBL/GenBank/DDBJ databases">
        <title>Sequencing the genomes of 1000 actinobacteria strains.</title>
        <authorList>
            <person name="Klenk H.-P."/>
        </authorList>
    </citation>
    <scope>NUCLEOTIDE SEQUENCE [LARGE SCALE GENOMIC DNA]</scope>
    <source>
        <strain evidence="3 4">DSM 43814</strain>
    </source>
</reference>
<dbReference type="Gene3D" id="3.40.50.720">
    <property type="entry name" value="NAD(P)-binding Rossmann-like Domain"/>
    <property type="match status" value="1"/>
</dbReference>
<comment type="similarity">
    <text evidence="1">Belongs to the NAD(P)-dependent epimerase/dehydratase family.</text>
</comment>
<sequence length="298" mass="31120">MTRVLVFGGSGFIGRQVCRHLRQDSRVGELTTPGRAELDLVHGRVADVVALLRAARPDVVINCTGALSGGSHDLVAANTAVTAKLIDAIGEVEPAIRFVRLGSAGEYGPVPPGRPVGEDDPARPVSPYGLSHLAATALVELTSAAGRVDGVTLRVFNPIGPGLHEDTVLGRAAALIRQARRTGAGEIPLGPLSAYRDFVDVRDVAAGVAAAAFVPRLDARVVNLASGRAVPTRRAVELLAEAAGFDGGIREEAAPPTRSATVSWMRGDNSRAARLLGWAPAYELAESVKAVWVGEDDR</sequence>
<dbReference type="EMBL" id="JACCCQ010000001">
    <property type="protein sequence ID" value="NYF56983.1"/>
    <property type="molecule type" value="Genomic_DNA"/>
</dbReference>
<proteinExistence type="inferred from homology"/>
<dbReference type="PANTHER" id="PTHR43000">
    <property type="entry name" value="DTDP-D-GLUCOSE 4,6-DEHYDRATASE-RELATED"/>
    <property type="match status" value="1"/>
</dbReference>
<evidence type="ECO:0000259" key="2">
    <source>
        <dbReference type="Pfam" id="PF01370"/>
    </source>
</evidence>
<gene>
    <name evidence="3" type="ORF">HDA35_002814</name>
</gene>
<dbReference type="Pfam" id="PF01370">
    <property type="entry name" value="Epimerase"/>
    <property type="match status" value="1"/>
</dbReference>
<feature type="domain" description="NAD-dependent epimerase/dehydratase" evidence="2">
    <location>
        <begin position="4"/>
        <end position="214"/>
    </location>
</feature>
<dbReference type="RefSeq" id="WP_179803163.1">
    <property type="nucleotide sequence ID" value="NZ_JACCCQ010000001.1"/>
</dbReference>